<keyword evidence="11" id="KW-0175">Coiled coil</keyword>
<evidence type="ECO:0000256" key="10">
    <source>
        <dbReference type="RuleBase" id="RU367032"/>
    </source>
</evidence>
<evidence type="ECO:0000259" key="13">
    <source>
        <dbReference type="Pfam" id="PF04695"/>
    </source>
</evidence>
<dbReference type="HOGENOM" id="CLU_045718_0_0_1"/>
<proteinExistence type="inferred from homology"/>
<comment type="caution">
    <text evidence="14">The sequence shown here is derived from an EMBL/GenBank/DDBJ whole genome shotgun (WGS) entry which is preliminary data.</text>
</comment>
<dbReference type="GO" id="GO:0005102">
    <property type="term" value="F:signaling receptor binding"/>
    <property type="evidence" value="ECO:0007669"/>
    <property type="project" value="TreeGrafter"/>
</dbReference>
<evidence type="ECO:0000256" key="3">
    <source>
        <dbReference type="ARBA" id="ARBA00022927"/>
    </source>
</evidence>
<evidence type="ECO:0000313" key="15">
    <source>
        <dbReference type="Proteomes" id="UP000009131"/>
    </source>
</evidence>
<feature type="compositionally biased region" description="Low complexity" evidence="12">
    <location>
        <begin position="235"/>
        <end position="251"/>
    </location>
</feature>
<feature type="compositionally biased region" description="Low complexity" evidence="12">
    <location>
        <begin position="336"/>
        <end position="345"/>
    </location>
</feature>
<dbReference type="GO" id="GO:0016560">
    <property type="term" value="P:protein import into peroxisome matrix, docking"/>
    <property type="evidence" value="ECO:0007669"/>
    <property type="project" value="UniProtKB-UniRule"/>
</dbReference>
<dbReference type="InterPro" id="IPR006785">
    <property type="entry name" value="Pex14_N"/>
</dbReference>
<dbReference type="InParanoid" id="G7E7M3"/>
<evidence type="ECO:0000256" key="9">
    <source>
        <dbReference type="ARBA" id="ARBA00046271"/>
    </source>
</evidence>
<evidence type="ECO:0000256" key="11">
    <source>
        <dbReference type="SAM" id="Coils"/>
    </source>
</evidence>
<dbReference type="PANTHER" id="PTHR23058">
    <property type="entry name" value="PEROXISOMAL MEMBRANE PROTEIN PEX14"/>
    <property type="match status" value="1"/>
</dbReference>
<dbReference type="eggNOG" id="KOG2629">
    <property type="taxonomic scope" value="Eukaryota"/>
</dbReference>
<dbReference type="STRING" id="764103.G7E7M3"/>
<comment type="function">
    <text evidence="10">Component of the PEX13-PEX14 docking complex, a translocon channel that specifically mediates the import of peroxisomal cargo proteins bound to PEX5 receptor. The PEX13-PEX14 docking complex forms a large import pore which can be opened to a diameter of about 9 nm. Mechanistically, PEX5 receptor along with cargo proteins associates with the PEX14 subunit of the PEX13-PEX14 docking complex in the cytosol, leading to the insertion of the receptor into the organelle membrane with the concomitant translocation of the cargo into the peroxisome matrix.</text>
</comment>
<keyword evidence="3 10" id="KW-0653">Protein transport</keyword>
<evidence type="ECO:0000256" key="2">
    <source>
        <dbReference type="ARBA" id="ARBA00022448"/>
    </source>
</evidence>
<dbReference type="GO" id="GO:1990429">
    <property type="term" value="C:peroxisomal importomer complex"/>
    <property type="evidence" value="ECO:0007669"/>
    <property type="project" value="TreeGrafter"/>
</dbReference>
<name>G7E7M3_MIXOS</name>
<feature type="region of interest" description="Disordered" evidence="12">
    <location>
        <begin position="292"/>
        <end position="345"/>
    </location>
</feature>
<dbReference type="RefSeq" id="XP_014567003.1">
    <property type="nucleotide sequence ID" value="XM_014711517.1"/>
</dbReference>
<evidence type="ECO:0000256" key="5">
    <source>
        <dbReference type="ARBA" id="ARBA00023136"/>
    </source>
</evidence>
<feature type="region of interest" description="Disordered" evidence="12">
    <location>
        <begin position="235"/>
        <end position="256"/>
    </location>
</feature>
<evidence type="ECO:0000256" key="4">
    <source>
        <dbReference type="ARBA" id="ARBA00023010"/>
    </source>
</evidence>
<evidence type="ECO:0000313" key="14">
    <source>
        <dbReference type="EMBL" id="GAA98833.1"/>
    </source>
</evidence>
<gene>
    <name evidence="14" type="primary">Mo05521</name>
    <name evidence="14" type="ORF">E5Q_05521</name>
</gene>
<dbReference type="InterPro" id="IPR025655">
    <property type="entry name" value="PEX14"/>
</dbReference>
<comment type="similarity">
    <text evidence="1 10">Belongs to the peroxin-14 family.</text>
</comment>
<feature type="compositionally biased region" description="Polar residues" evidence="12">
    <location>
        <begin position="299"/>
        <end position="315"/>
    </location>
</feature>
<accession>G7E7M3</accession>
<sequence>MSRAELVQSAVSFLRDPSVAQSPIANRISFLTAKGLTQSEIDEAMRQANATGYAGPSSNNAYASQPRYGQMSVIPQDQGRDWRDWFIMTVIGGSVGYLTIALARKYLFPALQPPTSSALTEAQDALTAKYDEAAAVLSSLEADTEALKSAFDEQSAKLDVTVKEVTVAVKAIKEKEEEREDDMRQIRDEIDAIKDMIPRMLEKNKDAQSTALTDLQQELKSLKSLLIARRPGAVSGSEAAPSASEPGSLPSVPASSPGMPFAGNRFGYATGNSASVPGTASSSFAGLTSRPPGIPAWQLASTPSLSPGANANAQAPESADSKEVAAPAAPAPTPAPATASAEPAS</sequence>
<dbReference type="Pfam" id="PF04695">
    <property type="entry name" value="Pex14_N"/>
    <property type="match status" value="1"/>
</dbReference>
<feature type="coiled-coil region" evidence="11">
    <location>
        <begin position="169"/>
        <end position="225"/>
    </location>
</feature>
<dbReference type="Gene3D" id="1.10.10.10">
    <property type="entry name" value="Winged helix-like DNA-binding domain superfamily/Winged helix DNA-binding domain"/>
    <property type="match status" value="1"/>
</dbReference>
<evidence type="ECO:0000256" key="8">
    <source>
        <dbReference type="ARBA" id="ARBA00029691"/>
    </source>
</evidence>
<dbReference type="AlphaFoldDB" id="G7E7M3"/>
<dbReference type="OMA" id="YNQWQPP"/>
<organism evidence="14 15">
    <name type="scientific">Mixia osmundae (strain CBS 9802 / IAM 14324 / JCM 22182 / KY 12970)</name>
    <dbReference type="NCBI Taxonomy" id="764103"/>
    <lineage>
        <taxon>Eukaryota</taxon>
        <taxon>Fungi</taxon>
        <taxon>Dikarya</taxon>
        <taxon>Basidiomycota</taxon>
        <taxon>Pucciniomycotina</taxon>
        <taxon>Mixiomycetes</taxon>
        <taxon>Mixiales</taxon>
        <taxon>Mixiaceae</taxon>
        <taxon>Mixia</taxon>
    </lineage>
</organism>
<reference evidence="14 15" key="2">
    <citation type="journal article" date="2012" name="Open Biol.">
        <title>Characteristics of nucleosomes and linker DNA regions on the genome of the basidiomycete Mixia osmundae revealed by mono- and dinucleosome mapping.</title>
        <authorList>
            <person name="Nishida H."/>
            <person name="Kondo S."/>
            <person name="Matsumoto T."/>
            <person name="Suzuki Y."/>
            <person name="Yoshikawa H."/>
            <person name="Taylor T.D."/>
            <person name="Sugiyama J."/>
        </authorList>
    </citation>
    <scope>NUCLEOTIDE SEQUENCE [LARGE SCALE GENOMIC DNA]</scope>
    <source>
        <strain evidence="15">CBS 9802 / IAM 14324 / JCM 22182 / KY 12970</strain>
    </source>
</reference>
<dbReference type="EMBL" id="BABT02000165">
    <property type="protein sequence ID" value="GAA98833.1"/>
    <property type="molecule type" value="Genomic_DNA"/>
</dbReference>
<dbReference type="FunCoup" id="G7E7M3">
    <property type="interactions" value="20"/>
</dbReference>
<evidence type="ECO:0000256" key="7">
    <source>
        <dbReference type="ARBA" id="ARBA00029502"/>
    </source>
</evidence>
<keyword evidence="5 10" id="KW-0472">Membrane</keyword>
<evidence type="ECO:0000256" key="6">
    <source>
        <dbReference type="ARBA" id="ARBA00023140"/>
    </source>
</evidence>
<dbReference type="Proteomes" id="UP000009131">
    <property type="component" value="Unassembled WGS sequence"/>
</dbReference>
<evidence type="ECO:0000256" key="12">
    <source>
        <dbReference type="SAM" id="MobiDB-lite"/>
    </source>
</evidence>
<comment type="subcellular location">
    <subcellularLocation>
        <location evidence="9 10">Peroxisome membrane</location>
    </subcellularLocation>
</comment>
<dbReference type="InterPro" id="IPR036388">
    <property type="entry name" value="WH-like_DNA-bd_sf"/>
</dbReference>
<keyword evidence="4" id="KW-0811">Translocation</keyword>
<keyword evidence="15" id="KW-1185">Reference proteome</keyword>
<dbReference type="GO" id="GO:0005778">
    <property type="term" value="C:peroxisomal membrane"/>
    <property type="evidence" value="ECO:0007669"/>
    <property type="project" value="UniProtKB-SubCell"/>
</dbReference>
<evidence type="ECO:0000256" key="1">
    <source>
        <dbReference type="ARBA" id="ARBA00005443"/>
    </source>
</evidence>
<feature type="domain" description="Peroxisome membrane anchor protein Pex14p N-terminal" evidence="13">
    <location>
        <begin position="3"/>
        <end position="46"/>
    </location>
</feature>
<keyword evidence="2 10" id="KW-0813">Transport</keyword>
<dbReference type="PANTHER" id="PTHR23058:SF0">
    <property type="entry name" value="PEROXISOMAL MEMBRANE PROTEIN PEX14"/>
    <property type="match status" value="1"/>
</dbReference>
<reference evidence="14 15" key="1">
    <citation type="journal article" date="2011" name="J. Gen. Appl. Microbiol.">
        <title>Draft genome sequencing of the enigmatic basidiomycete Mixia osmundae.</title>
        <authorList>
            <person name="Nishida H."/>
            <person name="Nagatsuka Y."/>
            <person name="Sugiyama J."/>
        </authorList>
    </citation>
    <scope>NUCLEOTIDE SEQUENCE [LARGE SCALE GENOMIC DNA]</scope>
    <source>
        <strain evidence="15">CBS 9802 / IAM 14324 / JCM 22182 / KY 12970</strain>
    </source>
</reference>
<protein>
    <recommendedName>
        <fullName evidence="7 10">Peroxisomal membrane protein PEX14</fullName>
    </recommendedName>
    <alternativeName>
        <fullName evidence="8 10">Peroxin-14</fullName>
    </alternativeName>
</protein>
<keyword evidence="6 10" id="KW-0576">Peroxisome</keyword>
<dbReference type="OrthoDB" id="5549158at2759"/>